<dbReference type="SUPFAM" id="SSF142695">
    <property type="entry name" value="RibA-like"/>
    <property type="match status" value="1"/>
</dbReference>
<evidence type="ECO:0000256" key="12">
    <source>
        <dbReference type="ARBA" id="ARBA00023211"/>
    </source>
</evidence>
<dbReference type="InterPro" id="IPR032677">
    <property type="entry name" value="GTP_cyclohydro_II"/>
</dbReference>
<dbReference type="NCBIfam" id="NF010626">
    <property type="entry name" value="PRK14019.1"/>
    <property type="match status" value="1"/>
</dbReference>
<feature type="binding site" evidence="14">
    <location>
        <position position="143"/>
    </location>
    <ligand>
        <name>Mg(2+)</name>
        <dbReference type="ChEBI" id="CHEBI:18420"/>
        <label>2</label>
    </ligand>
</feature>
<feature type="site" description="Essential for catalytic activity" evidence="14">
    <location>
        <position position="164"/>
    </location>
</feature>
<evidence type="ECO:0000256" key="5">
    <source>
        <dbReference type="ARBA" id="ARBA00005520"/>
    </source>
</evidence>
<dbReference type="HAMAP" id="MF_00180">
    <property type="entry name" value="RibB"/>
    <property type="match status" value="1"/>
</dbReference>
<dbReference type="Proteomes" id="UP000295565">
    <property type="component" value="Unassembled WGS sequence"/>
</dbReference>
<comment type="similarity">
    <text evidence="6">In the C-terminal section; belongs to the GTP cyclohydrolase II family.</text>
</comment>
<evidence type="ECO:0000256" key="2">
    <source>
        <dbReference type="ARBA" id="ARBA00001936"/>
    </source>
</evidence>
<dbReference type="PIRSF" id="PIRSF001259">
    <property type="entry name" value="RibA"/>
    <property type="match status" value="1"/>
</dbReference>
<comment type="similarity">
    <text evidence="5">In the N-terminal section; belongs to the DHBP synthase family.</text>
</comment>
<dbReference type="GO" id="GO:0005829">
    <property type="term" value="C:cytosol"/>
    <property type="evidence" value="ECO:0007669"/>
    <property type="project" value="TreeGrafter"/>
</dbReference>
<dbReference type="RefSeq" id="WP_131911658.1">
    <property type="nucleotide sequence ID" value="NZ_OU594967.1"/>
</dbReference>
<evidence type="ECO:0000256" key="4">
    <source>
        <dbReference type="ARBA" id="ARBA00004904"/>
    </source>
</evidence>
<evidence type="ECO:0000256" key="11">
    <source>
        <dbReference type="ARBA" id="ARBA00022842"/>
    </source>
</evidence>
<protein>
    <recommendedName>
        <fullName evidence="8 14">3,4-dihydroxy-2-butanone 4-phosphate synthase</fullName>
        <shortName evidence="14">DHBP synthase</shortName>
        <ecNumber evidence="7 14">4.1.99.12</ecNumber>
    </recommendedName>
</protein>
<dbReference type="GO" id="GO:0008686">
    <property type="term" value="F:3,4-dihydroxy-2-butanone-4-phosphate synthase activity"/>
    <property type="evidence" value="ECO:0007669"/>
    <property type="project" value="UniProtKB-UniRule"/>
</dbReference>
<dbReference type="GO" id="GO:0030145">
    <property type="term" value="F:manganese ion binding"/>
    <property type="evidence" value="ECO:0007669"/>
    <property type="project" value="UniProtKB-UniRule"/>
</dbReference>
<evidence type="ECO:0000313" key="17">
    <source>
        <dbReference type="Proteomes" id="UP000295565"/>
    </source>
</evidence>
<comment type="caution">
    <text evidence="16">The sequence shown here is derived from an EMBL/GenBank/DDBJ whole genome shotgun (WGS) entry which is preliminary data.</text>
</comment>
<organism evidence="16 17">
    <name type="scientific">Celerinatantimonas diazotrophica</name>
    <dbReference type="NCBI Taxonomy" id="412034"/>
    <lineage>
        <taxon>Bacteria</taxon>
        <taxon>Pseudomonadati</taxon>
        <taxon>Pseudomonadota</taxon>
        <taxon>Gammaproteobacteria</taxon>
        <taxon>Celerinatantimonadaceae</taxon>
        <taxon>Celerinatantimonas</taxon>
    </lineage>
</organism>
<dbReference type="EMBL" id="SMGD01000011">
    <property type="protein sequence ID" value="TCK58694.1"/>
    <property type="molecule type" value="Genomic_DNA"/>
</dbReference>
<evidence type="ECO:0000259" key="15">
    <source>
        <dbReference type="Pfam" id="PF00925"/>
    </source>
</evidence>
<keyword evidence="17" id="KW-1185">Reference proteome</keyword>
<comment type="pathway">
    <text evidence="4 14">Cofactor biosynthesis; riboflavin biosynthesis; 2-hydroxy-3-oxobutyl phosphate from D-ribulose 5-phosphate: step 1/1.</text>
</comment>
<keyword evidence="10 14" id="KW-0479">Metal-binding</keyword>
<dbReference type="SUPFAM" id="SSF55821">
    <property type="entry name" value="YrdC/RibB"/>
    <property type="match status" value="1"/>
</dbReference>
<dbReference type="FunFam" id="3.90.870.10:FF:000001">
    <property type="entry name" value="Riboflavin biosynthesis protein RibBA"/>
    <property type="match status" value="1"/>
</dbReference>
<dbReference type="AlphaFoldDB" id="A0A4R1K3N4"/>
<name>A0A4R1K3N4_9GAMM</name>
<dbReference type="PANTHER" id="PTHR21327:SF34">
    <property type="entry name" value="3,4-DIHYDROXY-2-BUTANONE 4-PHOSPHATE SYNTHASE"/>
    <property type="match status" value="1"/>
</dbReference>
<dbReference type="EC" id="4.1.99.12" evidence="7 14"/>
<dbReference type="Gene3D" id="3.90.870.10">
    <property type="entry name" value="DHBP synthase"/>
    <property type="match status" value="1"/>
</dbReference>
<feature type="binding site" evidence="14">
    <location>
        <position position="28"/>
    </location>
    <ligand>
        <name>Mg(2+)</name>
        <dbReference type="ChEBI" id="CHEBI:18420"/>
        <label>2</label>
    </ligand>
</feature>
<feature type="binding site" evidence="14">
    <location>
        <begin position="140"/>
        <end position="144"/>
    </location>
    <ligand>
        <name>D-ribulose 5-phosphate</name>
        <dbReference type="ChEBI" id="CHEBI:58121"/>
    </ligand>
</feature>
<feature type="domain" description="GTP cyclohydrolase II" evidence="15">
    <location>
        <begin position="208"/>
        <end position="367"/>
    </location>
</feature>
<comment type="catalytic activity">
    <reaction evidence="1 14">
        <text>D-ribulose 5-phosphate = (2S)-2-hydroxy-3-oxobutyl phosphate + formate + H(+)</text>
        <dbReference type="Rhea" id="RHEA:18457"/>
        <dbReference type="ChEBI" id="CHEBI:15378"/>
        <dbReference type="ChEBI" id="CHEBI:15740"/>
        <dbReference type="ChEBI" id="CHEBI:58121"/>
        <dbReference type="ChEBI" id="CHEBI:58830"/>
        <dbReference type="EC" id="4.1.99.12"/>
    </reaction>
</comment>
<evidence type="ECO:0000256" key="3">
    <source>
        <dbReference type="ARBA" id="ARBA00002284"/>
    </source>
</evidence>
<feature type="site" description="Essential for catalytic activity" evidence="14">
    <location>
        <position position="126"/>
    </location>
</feature>
<comment type="cofactor">
    <cofactor evidence="14">
        <name>Mg(2+)</name>
        <dbReference type="ChEBI" id="CHEBI:18420"/>
    </cofactor>
    <cofactor evidence="14">
        <name>Mn(2+)</name>
        <dbReference type="ChEBI" id="CHEBI:29035"/>
    </cofactor>
    <text evidence="14">Binds 2 divalent metal cations per subunit. Magnesium or manganese.</text>
</comment>
<evidence type="ECO:0000256" key="6">
    <source>
        <dbReference type="ARBA" id="ARBA00008976"/>
    </source>
</evidence>
<dbReference type="InterPro" id="IPR000422">
    <property type="entry name" value="DHBP_synthase_RibB"/>
</dbReference>
<comment type="similarity">
    <text evidence="14">Belongs to the DHBP synthase family.</text>
</comment>
<comment type="function">
    <text evidence="3 14">Catalyzes the conversion of D-ribulose 5-phosphate to formate and 3,4-dihydroxy-2-butanone 4-phosphate.</text>
</comment>
<dbReference type="Gene3D" id="3.40.50.10990">
    <property type="entry name" value="GTP cyclohydrolase II"/>
    <property type="match status" value="1"/>
</dbReference>
<evidence type="ECO:0000256" key="1">
    <source>
        <dbReference type="ARBA" id="ARBA00000141"/>
    </source>
</evidence>
<evidence type="ECO:0000256" key="7">
    <source>
        <dbReference type="ARBA" id="ARBA00012153"/>
    </source>
</evidence>
<accession>A0A4R1K3N4</accession>
<evidence type="ECO:0000313" key="16">
    <source>
        <dbReference type="EMBL" id="TCK58694.1"/>
    </source>
</evidence>
<dbReference type="OrthoDB" id="9793111at2"/>
<evidence type="ECO:0000256" key="10">
    <source>
        <dbReference type="ARBA" id="ARBA00022723"/>
    </source>
</evidence>
<dbReference type="PANTHER" id="PTHR21327">
    <property type="entry name" value="GTP CYCLOHYDROLASE II-RELATED"/>
    <property type="match status" value="1"/>
</dbReference>
<comment type="cofactor">
    <cofactor evidence="2">
        <name>Mn(2+)</name>
        <dbReference type="ChEBI" id="CHEBI:29035"/>
    </cofactor>
</comment>
<dbReference type="GO" id="GO:0003935">
    <property type="term" value="F:GTP cyclohydrolase II activity"/>
    <property type="evidence" value="ECO:0007669"/>
    <property type="project" value="TreeGrafter"/>
</dbReference>
<dbReference type="NCBIfam" id="TIGR00506">
    <property type="entry name" value="ribB"/>
    <property type="match status" value="1"/>
</dbReference>
<keyword evidence="13 14" id="KW-0456">Lyase</keyword>
<keyword evidence="11 14" id="KW-0460">Magnesium</keyword>
<keyword evidence="16" id="KW-0378">Hydrolase</keyword>
<evidence type="ECO:0000256" key="8">
    <source>
        <dbReference type="ARBA" id="ARBA00018836"/>
    </source>
</evidence>
<dbReference type="GO" id="GO:0000287">
    <property type="term" value="F:magnesium ion binding"/>
    <property type="evidence" value="ECO:0007669"/>
    <property type="project" value="UniProtKB-UniRule"/>
</dbReference>
<dbReference type="UniPathway" id="UPA00275">
    <property type="reaction ID" value="UER00399"/>
</dbReference>
<dbReference type="Pfam" id="PF00926">
    <property type="entry name" value="DHBP_synthase"/>
    <property type="match status" value="1"/>
</dbReference>
<evidence type="ECO:0000256" key="9">
    <source>
        <dbReference type="ARBA" id="ARBA00022619"/>
    </source>
</evidence>
<feature type="binding site" evidence="14">
    <location>
        <position position="32"/>
    </location>
    <ligand>
        <name>D-ribulose 5-phosphate</name>
        <dbReference type="ChEBI" id="CHEBI:58121"/>
    </ligand>
</feature>
<dbReference type="GO" id="GO:0009231">
    <property type="term" value="P:riboflavin biosynthetic process"/>
    <property type="evidence" value="ECO:0007669"/>
    <property type="project" value="UniProtKB-UniRule"/>
</dbReference>
<evidence type="ECO:0000256" key="14">
    <source>
        <dbReference type="HAMAP-Rule" id="MF_00180"/>
    </source>
</evidence>
<comment type="subunit">
    <text evidence="14">Homodimer.</text>
</comment>
<feature type="binding site" evidence="14">
    <location>
        <position position="28"/>
    </location>
    <ligand>
        <name>Mg(2+)</name>
        <dbReference type="ChEBI" id="CHEBI:18420"/>
        <label>1</label>
    </ligand>
</feature>
<gene>
    <name evidence="14" type="primary">ribB</name>
    <name evidence="16" type="ORF">EV690_0831</name>
</gene>
<keyword evidence="12 14" id="KW-0464">Manganese</keyword>
<keyword evidence="9 14" id="KW-0686">Riboflavin biosynthesis</keyword>
<evidence type="ECO:0000256" key="13">
    <source>
        <dbReference type="ARBA" id="ARBA00023239"/>
    </source>
</evidence>
<sequence>MALSPIKDIIDDIAAGKFVVLMDDEDRENEGDLIIAAEKITPAAINFMARYGRGLICLSLTEQRCQQLNLPLMVSHNSEKFATAFTVSIEAAEGVTTGISAADRATTVQAAVKADASADDIVMPGHVFPLMAREGGVLSRAGHTEAGIDLARLAGFEPAAVIVEILNEDGSMARRDDLEKFCQQHEIKLGTIADLIEYRNIQETTIEKVQQCQLPTKYGDFVLTAYRDTIAGQIHYALRHGNIDPQQPTLVRVHLHDPLYDLFGSTRDGQMSWPIDQALSQLGKEGGVLVLINETDPQQAVLNRLAHYTQEEQGLTPKMRQNQRASRNVGIGSQILISEGVQKMRLMSSPKRYHALSGFGLEVVELVSH</sequence>
<feature type="binding site" evidence="14">
    <location>
        <begin position="27"/>
        <end position="28"/>
    </location>
    <ligand>
        <name>D-ribulose 5-phosphate</name>
        <dbReference type="ChEBI" id="CHEBI:58121"/>
    </ligand>
</feature>
<dbReference type="Pfam" id="PF00925">
    <property type="entry name" value="GTP_cyclohydro2"/>
    <property type="match status" value="1"/>
</dbReference>
<reference evidence="16 17" key="1">
    <citation type="submission" date="2019-03" db="EMBL/GenBank/DDBJ databases">
        <title>Genomic Encyclopedia of Type Strains, Phase IV (KMG-IV): sequencing the most valuable type-strain genomes for metagenomic binning, comparative biology and taxonomic classification.</title>
        <authorList>
            <person name="Goeker M."/>
        </authorList>
    </citation>
    <scope>NUCLEOTIDE SEQUENCE [LARGE SCALE GENOMIC DNA]</scope>
    <source>
        <strain evidence="16 17">DSM 18577</strain>
    </source>
</reference>
<dbReference type="InterPro" id="IPR017945">
    <property type="entry name" value="DHBP_synth_RibB-like_a/b_dom"/>
</dbReference>
<proteinExistence type="inferred from homology"/>
<dbReference type="InterPro" id="IPR036144">
    <property type="entry name" value="RibA-like_sf"/>
</dbReference>